<accession>A0ABW2RPH0</accession>
<protein>
    <submittedName>
        <fullName evidence="1">Uncharacterized protein</fullName>
    </submittedName>
</protein>
<comment type="caution">
    <text evidence="1">The sequence shown here is derived from an EMBL/GenBank/DDBJ whole genome shotgun (WGS) entry which is preliminary data.</text>
</comment>
<organism evidence="1 2">
    <name type="scientific">Laceyella putida</name>
    <dbReference type="NCBI Taxonomy" id="110101"/>
    <lineage>
        <taxon>Bacteria</taxon>
        <taxon>Bacillati</taxon>
        <taxon>Bacillota</taxon>
        <taxon>Bacilli</taxon>
        <taxon>Bacillales</taxon>
        <taxon>Thermoactinomycetaceae</taxon>
        <taxon>Laceyella</taxon>
    </lineage>
</organism>
<sequence length="65" mass="7840">MSTTITTAPAKKSYYRLLQASYQRAEQILHEISLHPQQYHPAKKQEMMAYMNQLKREMRKFHIDE</sequence>
<name>A0ABW2RPH0_9BACL</name>
<proteinExistence type="predicted"/>
<dbReference type="EMBL" id="JBHTBW010000062">
    <property type="protein sequence ID" value="MFC7442902.1"/>
    <property type="molecule type" value="Genomic_DNA"/>
</dbReference>
<evidence type="ECO:0000313" key="2">
    <source>
        <dbReference type="Proteomes" id="UP001596500"/>
    </source>
</evidence>
<gene>
    <name evidence="1" type="ORF">ACFQNG_17670</name>
</gene>
<evidence type="ECO:0000313" key="1">
    <source>
        <dbReference type="EMBL" id="MFC7442902.1"/>
    </source>
</evidence>
<dbReference type="RefSeq" id="WP_379867076.1">
    <property type="nucleotide sequence ID" value="NZ_JBHTBW010000062.1"/>
</dbReference>
<dbReference type="Proteomes" id="UP001596500">
    <property type="component" value="Unassembled WGS sequence"/>
</dbReference>
<reference evidence="2" key="1">
    <citation type="journal article" date="2019" name="Int. J. Syst. Evol. Microbiol.">
        <title>The Global Catalogue of Microorganisms (GCM) 10K type strain sequencing project: providing services to taxonomists for standard genome sequencing and annotation.</title>
        <authorList>
            <consortium name="The Broad Institute Genomics Platform"/>
            <consortium name="The Broad Institute Genome Sequencing Center for Infectious Disease"/>
            <person name="Wu L."/>
            <person name="Ma J."/>
        </authorList>
    </citation>
    <scope>NUCLEOTIDE SEQUENCE [LARGE SCALE GENOMIC DNA]</scope>
    <source>
        <strain evidence="2">CGMCC 1.12942</strain>
    </source>
</reference>
<keyword evidence="2" id="KW-1185">Reference proteome</keyword>